<reference evidence="1" key="1">
    <citation type="submission" date="2017-10" db="EMBL/GenBank/DDBJ databases">
        <authorList>
            <person name="Zhang H."/>
            <person name="Zhang X."/>
        </authorList>
    </citation>
    <scope>NUCLEOTIDE SEQUENCE</scope>
</reference>
<proteinExistence type="predicted"/>
<dbReference type="GO" id="GO:0009512">
    <property type="term" value="C:cytochrome b6f complex"/>
    <property type="evidence" value="ECO:0007669"/>
    <property type="project" value="InterPro"/>
</dbReference>
<dbReference type="RefSeq" id="YP_009584226.1">
    <property type="nucleotide sequence ID" value="NC_041575.1"/>
</dbReference>
<accession>A0A482A2X7</accession>
<protein>
    <submittedName>
        <fullName evidence="1">Cytochrome b6/f complex subunit VIII</fullName>
    </submittedName>
</protein>
<dbReference type="AlphaFoldDB" id="A0A482A2X7"/>
<dbReference type="Pfam" id="PF03742">
    <property type="entry name" value="PetN"/>
    <property type="match status" value="1"/>
</dbReference>
<sequence length="30" mass="3099">MDIVNTARAASTVVLTSSLSPVVRGRSGPR</sequence>
<dbReference type="GO" id="GO:0017004">
    <property type="term" value="P:cytochrome complex assembly"/>
    <property type="evidence" value="ECO:0007669"/>
    <property type="project" value="InterPro"/>
</dbReference>
<gene>
    <name evidence="1" type="primary">petN</name>
</gene>
<reference evidence="1" key="2">
    <citation type="journal article" date="2018" name="J. ISSAAS">
        <title>The Unique Evolutionary Trajectory 1 and Dynamic Conformations of DR and IR/DR-coexisting Plastomes of the Early Vascular Plant Selaginellaceae (Lycophyte).</title>
        <authorList>
            <person name="Zhang H.-R."/>
            <person name="Xiang Q.-P."/>
            <person name="Zhang X.-C."/>
        </authorList>
    </citation>
    <scope>NUCLEOTIDE SEQUENCE</scope>
</reference>
<evidence type="ECO:0000313" key="1">
    <source>
        <dbReference type="EMBL" id="QBL07924.1"/>
    </source>
</evidence>
<dbReference type="GeneID" id="39713378"/>
<organism evidence="1">
    <name type="scientific">Selaginella uncinata</name>
    <name type="common">Blue spike-moss</name>
    <name type="synonym">Lycopodium uncinatum</name>
    <dbReference type="NCBI Taxonomy" id="307165"/>
    <lineage>
        <taxon>Eukaryota</taxon>
        <taxon>Viridiplantae</taxon>
        <taxon>Streptophyta</taxon>
        <taxon>Embryophyta</taxon>
        <taxon>Tracheophyta</taxon>
        <taxon>Lycopodiopsida</taxon>
        <taxon>Selaginellales</taxon>
        <taxon>Selaginellaceae</taxon>
        <taxon>Selaginella</taxon>
    </lineage>
</organism>
<geneLocation type="chloroplast" evidence="1"/>
<dbReference type="InterPro" id="IPR005497">
    <property type="entry name" value="Cytochrome_b6-f_cplx_su8"/>
</dbReference>
<keyword evidence="1" id="KW-0150">Chloroplast</keyword>
<dbReference type="EMBL" id="MG272483">
    <property type="protein sequence ID" value="QBL07924.1"/>
    <property type="molecule type" value="Genomic_DNA"/>
</dbReference>
<name>A0A482A2X7_SELUN</name>
<keyword evidence="1" id="KW-0934">Plastid</keyword>